<evidence type="ECO:0000313" key="4">
    <source>
        <dbReference type="Proteomes" id="UP000317238"/>
    </source>
</evidence>
<dbReference type="AlphaFoldDB" id="A0A5C5Y2H2"/>
<dbReference type="SMART" id="SM00465">
    <property type="entry name" value="GIYc"/>
    <property type="match status" value="1"/>
</dbReference>
<keyword evidence="1" id="KW-0732">Signal</keyword>
<accession>A0A5C5Y2H2</accession>
<feature type="chain" id="PRO_5022820594" evidence="1">
    <location>
        <begin position="35"/>
        <end position="307"/>
    </location>
</feature>
<evidence type="ECO:0000259" key="2">
    <source>
        <dbReference type="PROSITE" id="PS50164"/>
    </source>
</evidence>
<dbReference type="PANTHER" id="PTHR30562">
    <property type="entry name" value="UVRC/OXIDOREDUCTASE"/>
    <property type="match status" value="1"/>
</dbReference>
<sequence length="307" mass="34393" precursor="true">MPIHHSARRSRPSSVVTILVGIALAISISGQSFADAPQATSDAVAPDTVIDEAFARSSQGFSSDELLVRDDLRADFLKAVAQIADLQDTSTWTDDQQRQLFLRLLGLRKAGKLTTSATRRAKPVDDDVQVIAEMAGRAVMDRHRMTTDQLLADPRTYRELTEEARKLSPDVDAYAVRRTLLRLRKTRRLRPELVLQVADWQREVTTYSLDELKQTDVPTRPGVYLFKDASGYLYIGEAVNLAERLKQHFDGSHNAALAMMLQSPRSENVSVELHVFAADSPASKSAMRRAYESELIRSRSPKYNVRP</sequence>
<dbReference type="SUPFAM" id="SSF82771">
    <property type="entry name" value="GIY-YIG endonuclease"/>
    <property type="match status" value="1"/>
</dbReference>
<dbReference type="EMBL" id="SJPL01000001">
    <property type="protein sequence ID" value="TWT68435.1"/>
    <property type="molecule type" value="Genomic_DNA"/>
</dbReference>
<protein>
    <submittedName>
        <fullName evidence="3">Excinuclease ABC subunit C</fullName>
    </submittedName>
</protein>
<feature type="signal peptide" evidence="1">
    <location>
        <begin position="1"/>
        <end position="34"/>
    </location>
</feature>
<name>A0A5C5Y2H2_9PLAN</name>
<organism evidence="3 4">
    <name type="scientific">Crateriforma conspicua</name>
    <dbReference type="NCBI Taxonomy" id="2527996"/>
    <lineage>
        <taxon>Bacteria</taxon>
        <taxon>Pseudomonadati</taxon>
        <taxon>Planctomycetota</taxon>
        <taxon>Planctomycetia</taxon>
        <taxon>Planctomycetales</taxon>
        <taxon>Planctomycetaceae</taxon>
        <taxon>Crateriforma</taxon>
    </lineage>
</organism>
<proteinExistence type="predicted"/>
<dbReference type="PANTHER" id="PTHR30562:SF1">
    <property type="entry name" value="UVRABC SYSTEM PROTEIN C"/>
    <property type="match status" value="1"/>
</dbReference>
<dbReference type="GO" id="GO:0006289">
    <property type="term" value="P:nucleotide-excision repair"/>
    <property type="evidence" value="ECO:0007669"/>
    <property type="project" value="InterPro"/>
</dbReference>
<evidence type="ECO:0000313" key="3">
    <source>
        <dbReference type="EMBL" id="TWT68435.1"/>
    </source>
</evidence>
<dbReference type="GO" id="GO:0009380">
    <property type="term" value="C:excinuclease repair complex"/>
    <property type="evidence" value="ECO:0007669"/>
    <property type="project" value="TreeGrafter"/>
</dbReference>
<dbReference type="CDD" id="cd10434">
    <property type="entry name" value="GIY-YIG_UvrC_Cho"/>
    <property type="match status" value="1"/>
</dbReference>
<gene>
    <name evidence="3" type="ORF">Pan14r_06800</name>
</gene>
<feature type="domain" description="GIY-YIG" evidence="2">
    <location>
        <begin position="219"/>
        <end position="305"/>
    </location>
</feature>
<keyword evidence="4" id="KW-1185">Reference proteome</keyword>
<dbReference type="InterPro" id="IPR047296">
    <property type="entry name" value="GIY-YIG_UvrC_Cho"/>
</dbReference>
<dbReference type="Pfam" id="PF01541">
    <property type="entry name" value="GIY-YIG"/>
    <property type="match status" value="1"/>
</dbReference>
<dbReference type="InterPro" id="IPR050066">
    <property type="entry name" value="UvrABC_protein_C"/>
</dbReference>
<dbReference type="InterPro" id="IPR035901">
    <property type="entry name" value="GIY-YIG_endonuc_sf"/>
</dbReference>
<dbReference type="Proteomes" id="UP000317238">
    <property type="component" value="Unassembled WGS sequence"/>
</dbReference>
<dbReference type="Gene3D" id="3.40.1440.10">
    <property type="entry name" value="GIY-YIG endonuclease"/>
    <property type="match status" value="1"/>
</dbReference>
<reference evidence="3 4" key="1">
    <citation type="submission" date="2019-02" db="EMBL/GenBank/DDBJ databases">
        <title>Deep-cultivation of Planctomycetes and their phenomic and genomic characterization uncovers novel biology.</title>
        <authorList>
            <person name="Wiegand S."/>
            <person name="Jogler M."/>
            <person name="Boedeker C."/>
            <person name="Pinto D."/>
            <person name="Vollmers J."/>
            <person name="Rivas-Marin E."/>
            <person name="Kohn T."/>
            <person name="Peeters S.H."/>
            <person name="Heuer A."/>
            <person name="Rast P."/>
            <person name="Oberbeckmann S."/>
            <person name="Bunk B."/>
            <person name="Jeske O."/>
            <person name="Meyerdierks A."/>
            <person name="Storesund J.E."/>
            <person name="Kallscheuer N."/>
            <person name="Luecker S."/>
            <person name="Lage O.M."/>
            <person name="Pohl T."/>
            <person name="Merkel B.J."/>
            <person name="Hornburger P."/>
            <person name="Mueller R.-W."/>
            <person name="Bruemmer F."/>
            <person name="Labrenz M."/>
            <person name="Spormann A.M."/>
            <person name="Op Den Camp H."/>
            <person name="Overmann J."/>
            <person name="Amann R."/>
            <person name="Jetten M.S.M."/>
            <person name="Mascher T."/>
            <person name="Medema M.H."/>
            <person name="Devos D.P."/>
            <person name="Kaster A.-K."/>
            <person name="Ovreas L."/>
            <person name="Rohde M."/>
            <person name="Galperin M.Y."/>
            <person name="Jogler C."/>
        </authorList>
    </citation>
    <scope>NUCLEOTIDE SEQUENCE [LARGE SCALE GENOMIC DNA]</scope>
    <source>
        <strain evidence="3 4">Pan14r</strain>
    </source>
</reference>
<dbReference type="InterPro" id="IPR000305">
    <property type="entry name" value="GIY-YIG_endonuc"/>
</dbReference>
<dbReference type="PROSITE" id="PS50164">
    <property type="entry name" value="GIY_YIG"/>
    <property type="match status" value="1"/>
</dbReference>
<evidence type="ECO:0000256" key="1">
    <source>
        <dbReference type="SAM" id="SignalP"/>
    </source>
</evidence>
<comment type="caution">
    <text evidence="3">The sequence shown here is derived from an EMBL/GenBank/DDBJ whole genome shotgun (WGS) entry which is preliminary data.</text>
</comment>